<feature type="region of interest" description="Disordered" evidence="4">
    <location>
        <begin position="722"/>
        <end position="802"/>
    </location>
</feature>
<dbReference type="InterPro" id="IPR002543">
    <property type="entry name" value="FtsK_dom"/>
</dbReference>
<evidence type="ECO:0000313" key="7">
    <source>
        <dbReference type="EMBL" id="MCE7009039.1"/>
    </source>
</evidence>
<name>A0ABS8ZN88_9PSEU</name>
<dbReference type="InterPro" id="IPR050206">
    <property type="entry name" value="FtsK/SpoIIIE/SftA"/>
</dbReference>
<keyword evidence="8" id="KW-1185">Reference proteome</keyword>
<gene>
    <name evidence="7" type="ORF">LWC34_40435</name>
</gene>
<accession>A0ABS8ZN88</accession>
<proteinExistence type="predicted"/>
<evidence type="ECO:0000313" key="8">
    <source>
        <dbReference type="Proteomes" id="UP001521150"/>
    </source>
</evidence>
<evidence type="ECO:0000256" key="4">
    <source>
        <dbReference type="SAM" id="MobiDB-lite"/>
    </source>
</evidence>
<feature type="transmembrane region" description="Helical" evidence="5">
    <location>
        <begin position="204"/>
        <end position="230"/>
    </location>
</feature>
<comment type="caution">
    <text evidence="7">The sequence shown here is derived from an EMBL/GenBank/DDBJ whole genome shotgun (WGS) entry which is preliminary data.</text>
</comment>
<dbReference type="Proteomes" id="UP001521150">
    <property type="component" value="Unassembled WGS sequence"/>
</dbReference>
<dbReference type="EMBL" id="JAJVCN010000003">
    <property type="protein sequence ID" value="MCE7009039.1"/>
    <property type="molecule type" value="Genomic_DNA"/>
</dbReference>
<dbReference type="InterPro" id="IPR027417">
    <property type="entry name" value="P-loop_NTPase"/>
</dbReference>
<dbReference type="PROSITE" id="PS50901">
    <property type="entry name" value="FTSK"/>
    <property type="match status" value="1"/>
</dbReference>
<organism evidence="7 8">
    <name type="scientific">Kibdelosporangium philippinense</name>
    <dbReference type="NCBI Taxonomy" id="211113"/>
    <lineage>
        <taxon>Bacteria</taxon>
        <taxon>Bacillati</taxon>
        <taxon>Actinomycetota</taxon>
        <taxon>Actinomycetes</taxon>
        <taxon>Pseudonocardiales</taxon>
        <taxon>Pseudonocardiaceae</taxon>
        <taxon>Kibdelosporangium</taxon>
    </lineage>
</organism>
<dbReference type="PANTHER" id="PTHR22683">
    <property type="entry name" value="SPORULATION PROTEIN RELATED"/>
    <property type="match status" value="1"/>
</dbReference>
<keyword evidence="2 3" id="KW-0067">ATP-binding</keyword>
<evidence type="ECO:0000256" key="2">
    <source>
        <dbReference type="ARBA" id="ARBA00022840"/>
    </source>
</evidence>
<evidence type="ECO:0000256" key="5">
    <source>
        <dbReference type="SAM" id="Phobius"/>
    </source>
</evidence>
<feature type="binding site" evidence="3">
    <location>
        <begin position="393"/>
        <end position="400"/>
    </location>
    <ligand>
        <name>ATP</name>
        <dbReference type="ChEBI" id="CHEBI:30616"/>
    </ligand>
</feature>
<dbReference type="RefSeq" id="WP_233730480.1">
    <property type="nucleotide sequence ID" value="NZ_JAJVCN010000003.1"/>
</dbReference>
<feature type="transmembrane region" description="Helical" evidence="5">
    <location>
        <begin position="161"/>
        <end position="182"/>
    </location>
</feature>
<dbReference type="SUPFAM" id="SSF52540">
    <property type="entry name" value="P-loop containing nucleoside triphosphate hydrolases"/>
    <property type="match status" value="1"/>
</dbReference>
<reference evidence="7 8" key="1">
    <citation type="submission" date="2021-12" db="EMBL/GenBank/DDBJ databases">
        <title>Genome sequence of Kibdelosporangium philippinense ATCC 49844.</title>
        <authorList>
            <person name="Fedorov E.A."/>
            <person name="Omeragic M."/>
            <person name="Shalygina K.F."/>
            <person name="Maclea K.S."/>
        </authorList>
    </citation>
    <scope>NUCLEOTIDE SEQUENCE [LARGE SCALE GENOMIC DNA]</scope>
    <source>
        <strain evidence="7 8">ATCC 49844</strain>
    </source>
</reference>
<keyword evidence="5" id="KW-0472">Membrane</keyword>
<sequence length="802" mass="87534">MNDREKPMNAIPTPDDGVSGAELERKVYDAEFVTDDAPGRAPNRLRPPWSPRTLGARRWRHAFASLVMAAVLLWRSGPMVRVRSVAAYRVRKIPQDVARLVWFVLRGNWRWLVKFWTWATYADLRADARRARLAGDAEARRAAQELIRSDSQARWAKVGICLHRIVVLVRVLAPVVIVLWALDSWVPRGDMWPWLASVYNGLDAVWTIVAAAGPAVIYTLPVLLLVAAAFEGRDKTPGVGWLVHPDRDDADSWIDERMISKALAHLGISPLNQFFKDGGVLAYTVPARKDGDGTYAQVRLPLGVTADMVASQRPKLAANLGRAALETWPTKGDEDGILDLWVADKGTLNGGAGDWPLLHDGQVDLFKGVPFGLSQRGLVINAPLIGANWLIGGRPGQGKSACLRTILLGAALDPTAELWVYVMGEAPDFEPFAPRLMRYRMGMDDAVAEAALQALSDLLDEMERRGRVLGQQPGRPPKVSRRLADNRSLGLHPIVCAIDECHELFQHPKYGKQAAEMAIRLIKRGRKYGIVLLLATQSPTKDSIPREITRNVSCGVAFSVADQIANDGLLGSGKYRAGIRATDLRMNTDRGTCVAVGVTDATFELVRTFYIPFEDGIDDVSPVVTRAVALVEETGRAIEAPHRLEIEAAPVDHLADINLVMHGERRVRTQVVLSRLAEHNPAEYEGWSPSDLTATLAIDGVRPGKSHGVMVIRAEDIADALTRRDDSSLPDDGERDGETTGTRGVLPAYSLTRSPRPDVGKPRTGRANAAHGKPAETPESGTRPPSLGDIPGSPGESDGTPP</sequence>
<keyword evidence="1 3" id="KW-0547">Nucleotide-binding</keyword>
<dbReference type="PANTHER" id="PTHR22683:SF41">
    <property type="entry name" value="DNA TRANSLOCASE FTSK"/>
    <property type="match status" value="1"/>
</dbReference>
<keyword evidence="5" id="KW-1133">Transmembrane helix</keyword>
<evidence type="ECO:0000259" key="6">
    <source>
        <dbReference type="PROSITE" id="PS50901"/>
    </source>
</evidence>
<evidence type="ECO:0000256" key="3">
    <source>
        <dbReference type="PROSITE-ProRule" id="PRU00289"/>
    </source>
</evidence>
<evidence type="ECO:0000256" key="1">
    <source>
        <dbReference type="ARBA" id="ARBA00022741"/>
    </source>
</evidence>
<protein>
    <recommendedName>
        <fullName evidence="6">FtsK domain-containing protein</fullName>
    </recommendedName>
</protein>
<feature type="domain" description="FtsK" evidence="6">
    <location>
        <begin position="375"/>
        <end position="567"/>
    </location>
</feature>
<dbReference type="Gene3D" id="3.40.50.300">
    <property type="entry name" value="P-loop containing nucleotide triphosphate hydrolases"/>
    <property type="match status" value="1"/>
</dbReference>
<keyword evidence="5" id="KW-0812">Transmembrane</keyword>